<keyword evidence="1" id="KW-1133">Transmembrane helix</keyword>
<dbReference type="EMBL" id="FLUQ01000002">
    <property type="protein sequence ID" value="SBW05157.1"/>
    <property type="molecule type" value="Genomic_DNA"/>
</dbReference>
<reference evidence="2" key="1">
    <citation type="submission" date="2016-04" db="EMBL/GenBank/DDBJ databases">
        <authorList>
            <person name="Evans L.H."/>
            <person name="Alamgir A."/>
            <person name="Owens N."/>
            <person name="Weber N.D."/>
            <person name="Virtaneva K."/>
            <person name="Barbian K."/>
            <person name="Babar A."/>
            <person name="Rosenke K."/>
        </authorList>
    </citation>
    <scope>NUCLEOTIDE SEQUENCE</scope>
    <source>
        <strain evidence="2">86</strain>
    </source>
</reference>
<feature type="transmembrane region" description="Helical" evidence="1">
    <location>
        <begin position="21"/>
        <end position="40"/>
    </location>
</feature>
<sequence length="169" mass="18878">MSEFRHGRGGVPKHPGIRKGRVFRPAILMLILAAVCWGFWTNSQKRMDAIVGQALFTDETGSVSAAQKEEIQNLLKNFKKDFGVPLEMHIRKNPPAITAQDTSRMYIDIVPSQSRAYLFLPPLVRRAVGPAFIQDMERSFAQDFAAGDWRVSLVPAILALGNKLAEVTR</sequence>
<proteinExistence type="predicted"/>
<name>A0A212K0G0_9DELT</name>
<evidence type="ECO:0000256" key="1">
    <source>
        <dbReference type="SAM" id="Phobius"/>
    </source>
</evidence>
<evidence type="ECO:0008006" key="3">
    <source>
        <dbReference type="Google" id="ProtNLM"/>
    </source>
</evidence>
<evidence type="ECO:0000313" key="2">
    <source>
        <dbReference type="EMBL" id="SBW05157.1"/>
    </source>
</evidence>
<accession>A0A212K0G0</accession>
<dbReference type="AlphaFoldDB" id="A0A212K0G0"/>
<protein>
    <recommendedName>
        <fullName evidence="3">TPM domain-containing protein</fullName>
    </recommendedName>
</protein>
<keyword evidence="1" id="KW-0472">Membrane</keyword>
<gene>
    <name evidence="2" type="ORF">KL86DPRO_20439</name>
</gene>
<organism evidence="2">
    <name type="scientific">uncultured delta proteobacterium</name>
    <dbReference type="NCBI Taxonomy" id="34034"/>
    <lineage>
        <taxon>Bacteria</taxon>
        <taxon>Deltaproteobacteria</taxon>
        <taxon>environmental samples</taxon>
    </lineage>
</organism>
<keyword evidence="1" id="KW-0812">Transmembrane</keyword>